<keyword evidence="1" id="KW-1133">Transmembrane helix</keyword>
<reference evidence="2 3" key="1">
    <citation type="submission" date="2024-01" db="EMBL/GenBank/DDBJ databases">
        <title>The genomes of 5 underutilized Papilionoideae crops provide insights into root nodulation and disease resistanc.</title>
        <authorList>
            <person name="Jiang F."/>
        </authorList>
    </citation>
    <scope>NUCLEOTIDE SEQUENCE [LARGE SCALE GENOMIC DNA]</scope>
    <source>
        <strain evidence="2">LVBAO_FW01</strain>
        <tissue evidence="2">Leaves</tissue>
    </source>
</reference>
<evidence type="ECO:0000313" key="2">
    <source>
        <dbReference type="EMBL" id="KAK7359050.1"/>
    </source>
</evidence>
<comment type="caution">
    <text evidence="2">The sequence shown here is derived from an EMBL/GenBank/DDBJ whole genome shotgun (WGS) entry which is preliminary data.</text>
</comment>
<keyword evidence="1" id="KW-0472">Membrane</keyword>
<feature type="transmembrane region" description="Helical" evidence="1">
    <location>
        <begin position="40"/>
        <end position="57"/>
    </location>
</feature>
<feature type="transmembrane region" description="Helical" evidence="1">
    <location>
        <begin position="6"/>
        <end position="28"/>
    </location>
</feature>
<sequence>MLPASHGLPIIISFFNFFTFLLFPHAAIECNFYAPRTFQILIISIGIILLLIVNTLYRCILSSNCLN</sequence>
<protein>
    <submittedName>
        <fullName evidence="2">Uncharacterized protein</fullName>
    </submittedName>
</protein>
<name>A0AAN9MQF5_CANGL</name>
<keyword evidence="3" id="KW-1185">Reference proteome</keyword>
<accession>A0AAN9MQF5</accession>
<organism evidence="2 3">
    <name type="scientific">Canavalia gladiata</name>
    <name type="common">Sword bean</name>
    <name type="synonym">Dolichos gladiatus</name>
    <dbReference type="NCBI Taxonomy" id="3824"/>
    <lineage>
        <taxon>Eukaryota</taxon>
        <taxon>Viridiplantae</taxon>
        <taxon>Streptophyta</taxon>
        <taxon>Embryophyta</taxon>
        <taxon>Tracheophyta</taxon>
        <taxon>Spermatophyta</taxon>
        <taxon>Magnoliopsida</taxon>
        <taxon>eudicotyledons</taxon>
        <taxon>Gunneridae</taxon>
        <taxon>Pentapetalae</taxon>
        <taxon>rosids</taxon>
        <taxon>fabids</taxon>
        <taxon>Fabales</taxon>
        <taxon>Fabaceae</taxon>
        <taxon>Papilionoideae</taxon>
        <taxon>50 kb inversion clade</taxon>
        <taxon>NPAAA clade</taxon>
        <taxon>indigoferoid/millettioid clade</taxon>
        <taxon>Phaseoleae</taxon>
        <taxon>Canavalia</taxon>
    </lineage>
</organism>
<evidence type="ECO:0000256" key="1">
    <source>
        <dbReference type="SAM" id="Phobius"/>
    </source>
</evidence>
<keyword evidence="1" id="KW-0812">Transmembrane</keyword>
<dbReference type="EMBL" id="JAYMYQ010000001">
    <property type="protein sequence ID" value="KAK7359050.1"/>
    <property type="molecule type" value="Genomic_DNA"/>
</dbReference>
<evidence type="ECO:0000313" key="3">
    <source>
        <dbReference type="Proteomes" id="UP001367508"/>
    </source>
</evidence>
<gene>
    <name evidence="2" type="ORF">VNO77_00996</name>
</gene>
<dbReference type="AlphaFoldDB" id="A0AAN9MQF5"/>
<dbReference type="Proteomes" id="UP001367508">
    <property type="component" value="Unassembled WGS sequence"/>
</dbReference>
<proteinExistence type="predicted"/>